<keyword evidence="2" id="KW-0273">Eye lens protein</keyword>
<evidence type="ECO:0000313" key="5">
    <source>
        <dbReference type="Ensembl" id="ENSLCAP00010044763.1"/>
    </source>
</evidence>
<dbReference type="FunFam" id="2.60.20.10:FF:000003">
    <property type="entry name" value="Crystallin gamma S"/>
    <property type="match status" value="1"/>
</dbReference>
<dbReference type="GeneTree" id="ENSGT00940000164501"/>
<reference evidence="6" key="1">
    <citation type="submission" date="2015-09" db="EMBL/GenBank/DDBJ databases">
        <authorList>
            <person name="Sai Rama Sridatta P."/>
        </authorList>
    </citation>
    <scope>NUCLEOTIDE SEQUENCE [LARGE SCALE GENOMIC DNA]</scope>
</reference>
<dbReference type="SUPFAM" id="SSF49695">
    <property type="entry name" value="gamma-Crystallin-like"/>
    <property type="match status" value="1"/>
</dbReference>
<dbReference type="PROSITE" id="PS50915">
    <property type="entry name" value="CRYSTALLIN_BETA_GAMMA"/>
    <property type="match status" value="1"/>
</dbReference>
<evidence type="ECO:0000256" key="3">
    <source>
        <dbReference type="ARBA" id="ARBA00022737"/>
    </source>
</evidence>
<dbReference type="Gene3D" id="2.60.20.10">
    <property type="entry name" value="Crystallins"/>
    <property type="match status" value="1"/>
</dbReference>
<reference evidence="5" key="3">
    <citation type="submission" date="2025-09" db="UniProtKB">
        <authorList>
            <consortium name="Ensembl"/>
        </authorList>
    </citation>
    <scope>IDENTIFICATION</scope>
</reference>
<dbReference type="SMART" id="SM00247">
    <property type="entry name" value="XTALbg"/>
    <property type="match status" value="1"/>
</dbReference>
<dbReference type="PRINTS" id="PR01367">
    <property type="entry name" value="BGCRYSTALLIN"/>
</dbReference>
<dbReference type="InterPro" id="IPR050252">
    <property type="entry name" value="Beta/Gamma-Crystallin"/>
</dbReference>
<dbReference type="STRING" id="8187.ENSLCAP00010044763"/>
<dbReference type="InterPro" id="IPR011024">
    <property type="entry name" value="G_crystallin-like"/>
</dbReference>
<dbReference type="AlphaFoldDB" id="A0A4W6F2Z3"/>
<evidence type="ECO:0000256" key="2">
    <source>
        <dbReference type="ARBA" id="ARBA00022613"/>
    </source>
</evidence>
<organism evidence="5 6">
    <name type="scientific">Lates calcarifer</name>
    <name type="common">Barramundi</name>
    <name type="synonym">Holocentrus calcarifer</name>
    <dbReference type="NCBI Taxonomy" id="8187"/>
    <lineage>
        <taxon>Eukaryota</taxon>
        <taxon>Metazoa</taxon>
        <taxon>Chordata</taxon>
        <taxon>Craniata</taxon>
        <taxon>Vertebrata</taxon>
        <taxon>Euteleostomi</taxon>
        <taxon>Actinopterygii</taxon>
        <taxon>Neopterygii</taxon>
        <taxon>Teleostei</taxon>
        <taxon>Neoteleostei</taxon>
        <taxon>Acanthomorphata</taxon>
        <taxon>Carangaria</taxon>
        <taxon>Carangaria incertae sedis</taxon>
        <taxon>Centropomidae</taxon>
        <taxon>Lates</taxon>
    </lineage>
</organism>
<keyword evidence="3" id="KW-0677">Repeat</keyword>
<protein>
    <submittedName>
        <fullName evidence="5">Crystallin, gamma M7</fullName>
    </submittedName>
</protein>
<dbReference type="Pfam" id="PF00030">
    <property type="entry name" value="Crystall"/>
    <property type="match status" value="1"/>
</dbReference>
<dbReference type="InParanoid" id="A0A4W6F2Z3"/>
<dbReference type="InterPro" id="IPR001064">
    <property type="entry name" value="Beta/gamma_crystallin"/>
</dbReference>
<sequence length="103" mass="12328">DLLPLDRARLAVSCHSGAFRMRLYEHFDMGGTMMELTDDCPNLMDRFRMINFNSCNVDGHWLLYEHPHYRGRHYYLRPGQYRSFSDWHGNSSRISSIRRLMDL</sequence>
<reference evidence="5" key="2">
    <citation type="submission" date="2025-08" db="UniProtKB">
        <authorList>
            <consortium name="Ensembl"/>
        </authorList>
    </citation>
    <scope>IDENTIFICATION</scope>
</reference>
<feature type="domain" description="Beta/gamma crystallin 'Greek key'" evidence="4">
    <location>
        <begin position="59"/>
        <end position="101"/>
    </location>
</feature>
<keyword evidence="6" id="KW-1185">Reference proteome</keyword>
<dbReference type="GO" id="GO:0002088">
    <property type="term" value="P:lens development in camera-type eye"/>
    <property type="evidence" value="ECO:0007669"/>
    <property type="project" value="TreeGrafter"/>
</dbReference>
<dbReference type="PANTHER" id="PTHR11818">
    <property type="entry name" value="BETA/GAMMA CRYSTALLIN"/>
    <property type="match status" value="1"/>
</dbReference>
<dbReference type="GO" id="GO:0005212">
    <property type="term" value="F:structural constituent of eye lens"/>
    <property type="evidence" value="ECO:0007669"/>
    <property type="project" value="UniProtKB-KW"/>
</dbReference>
<dbReference type="Ensembl" id="ENSLCAT00010045867.1">
    <property type="protein sequence ID" value="ENSLCAP00010044763.1"/>
    <property type="gene ID" value="ENSLCAG00010020805.1"/>
</dbReference>
<dbReference type="GO" id="GO:0007601">
    <property type="term" value="P:visual perception"/>
    <property type="evidence" value="ECO:0007669"/>
    <property type="project" value="TreeGrafter"/>
</dbReference>
<proteinExistence type="inferred from homology"/>
<evidence type="ECO:0000256" key="1">
    <source>
        <dbReference type="ARBA" id="ARBA00009646"/>
    </source>
</evidence>
<accession>A0A4W6F2Z3</accession>
<dbReference type="PANTHER" id="PTHR11818:SF129">
    <property type="entry name" value="CRYSTALLIN, GAMMA M6-RELATED"/>
    <property type="match status" value="1"/>
</dbReference>
<dbReference type="Proteomes" id="UP000314980">
    <property type="component" value="Unassembled WGS sequence"/>
</dbReference>
<evidence type="ECO:0000313" key="6">
    <source>
        <dbReference type="Proteomes" id="UP000314980"/>
    </source>
</evidence>
<name>A0A4W6F2Z3_LATCA</name>
<comment type="similarity">
    <text evidence="1">Belongs to the beta/gamma-crystallin family.</text>
</comment>
<evidence type="ECO:0000259" key="4">
    <source>
        <dbReference type="PROSITE" id="PS50915"/>
    </source>
</evidence>